<dbReference type="EMBL" id="JBBPBN010000012">
    <property type="protein sequence ID" value="KAK9028145.1"/>
    <property type="molecule type" value="Genomic_DNA"/>
</dbReference>
<comment type="subcellular location">
    <subcellularLocation>
        <location evidence="1">Vacuole membrane</location>
        <topology evidence="1">Multi-pass membrane protein</topology>
    </subcellularLocation>
</comment>
<proteinExistence type="inferred from homology"/>
<keyword evidence="4 9" id="KW-0812">Transmembrane</keyword>
<keyword evidence="6 10" id="KW-1133">Transmembrane helix</keyword>
<evidence type="ECO:0000256" key="2">
    <source>
        <dbReference type="ARBA" id="ARBA00022448"/>
    </source>
</evidence>
<dbReference type="InterPro" id="IPR000425">
    <property type="entry name" value="MIP"/>
</dbReference>
<dbReference type="InterPro" id="IPR022357">
    <property type="entry name" value="MIP_CS"/>
</dbReference>
<evidence type="ECO:0000313" key="12">
    <source>
        <dbReference type="Proteomes" id="UP001396334"/>
    </source>
</evidence>
<evidence type="ECO:0000256" key="4">
    <source>
        <dbReference type="ARBA" id="ARBA00022692"/>
    </source>
</evidence>
<gene>
    <name evidence="11" type="ORF">V6N11_067957</name>
</gene>
<evidence type="ECO:0000313" key="11">
    <source>
        <dbReference type="EMBL" id="KAK9028145.1"/>
    </source>
</evidence>
<sequence length="148" mass="15416">MYKDTSTTPARLVMVALAHGLALFAAVASSINVSGGHVNPAVTFGALLGGRISVVRAVYYWVAQLLGAIVACLLLRLTAGMRPAGFTVASGVGELRCMILEIVLTFGLAAGVHGVWNGGGSEKREHGDNSTPGYRVNSGRQHLSRRGV</sequence>
<evidence type="ECO:0000256" key="10">
    <source>
        <dbReference type="SAM" id="Phobius"/>
    </source>
</evidence>
<keyword evidence="2 9" id="KW-0813">Transport</keyword>
<accession>A0ABR2SSY5</accession>
<organism evidence="11 12">
    <name type="scientific">Hibiscus sabdariffa</name>
    <name type="common">roselle</name>
    <dbReference type="NCBI Taxonomy" id="183260"/>
    <lineage>
        <taxon>Eukaryota</taxon>
        <taxon>Viridiplantae</taxon>
        <taxon>Streptophyta</taxon>
        <taxon>Embryophyta</taxon>
        <taxon>Tracheophyta</taxon>
        <taxon>Spermatophyta</taxon>
        <taxon>Magnoliopsida</taxon>
        <taxon>eudicotyledons</taxon>
        <taxon>Gunneridae</taxon>
        <taxon>Pentapetalae</taxon>
        <taxon>rosids</taxon>
        <taxon>malvids</taxon>
        <taxon>Malvales</taxon>
        <taxon>Malvaceae</taxon>
        <taxon>Malvoideae</taxon>
        <taxon>Hibiscus</taxon>
    </lineage>
</organism>
<name>A0ABR2SSY5_9ROSI</name>
<evidence type="ECO:0000256" key="3">
    <source>
        <dbReference type="ARBA" id="ARBA00022554"/>
    </source>
</evidence>
<feature type="transmembrane region" description="Helical" evidence="10">
    <location>
        <begin position="58"/>
        <end position="77"/>
    </location>
</feature>
<dbReference type="Gene3D" id="1.20.1080.10">
    <property type="entry name" value="Glycerol uptake facilitator protein"/>
    <property type="match status" value="1"/>
</dbReference>
<dbReference type="Pfam" id="PF00230">
    <property type="entry name" value="MIP"/>
    <property type="match status" value="1"/>
</dbReference>
<evidence type="ECO:0000256" key="5">
    <source>
        <dbReference type="ARBA" id="ARBA00022737"/>
    </source>
</evidence>
<evidence type="ECO:0000256" key="9">
    <source>
        <dbReference type="RuleBase" id="RU000477"/>
    </source>
</evidence>
<dbReference type="Proteomes" id="UP001396334">
    <property type="component" value="Unassembled WGS sequence"/>
</dbReference>
<feature type="transmembrane region" description="Helical" evidence="10">
    <location>
        <begin position="12"/>
        <end position="31"/>
    </location>
</feature>
<dbReference type="PANTHER" id="PTHR45665">
    <property type="entry name" value="AQUAPORIN-8"/>
    <property type="match status" value="1"/>
</dbReference>
<evidence type="ECO:0000256" key="8">
    <source>
        <dbReference type="ARBA" id="ARBA00038477"/>
    </source>
</evidence>
<keyword evidence="3" id="KW-0926">Vacuole</keyword>
<keyword evidence="5" id="KW-0677">Repeat</keyword>
<keyword evidence="12" id="KW-1185">Reference proteome</keyword>
<comment type="caution">
    <text evidence="11">The sequence shown here is derived from an EMBL/GenBank/DDBJ whole genome shotgun (WGS) entry which is preliminary data.</text>
</comment>
<dbReference type="PRINTS" id="PR00783">
    <property type="entry name" value="MINTRINSICP"/>
</dbReference>
<dbReference type="InterPro" id="IPR034294">
    <property type="entry name" value="Aquaporin_transptr"/>
</dbReference>
<dbReference type="SUPFAM" id="SSF81338">
    <property type="entry name" value="Aquaporin-like"/>
    <property type="match status" value="1"/>
</dbReference>
<keyword evidence="7 10" id="KW-0472">Membrane</keyword>
<reference evidence="11 12" key="1">
    <citation type="journal article" date="2024" name="G3 (Bethesda)">
        <title>Genome assembly of Hibiscus sabdariffa L. provides insights into metabolisms of medicinal natural products.</title>
        <authorList>
            <person name="Kim T."/>
        </authorList>
    </citation>
    <scope>NUCLEOTIDE SEQUENCE [LARGE SCALE GENOMIC DNA]</scope>
    <source>
        <strain evidence="11">TK-2024</strain>
        <tissue evidence="11">Old leaves</tissue>
    </source>
</reference>
<evidence type="ECO:0000256" key="1">
    <source>
        <dbReference type="ARBA" id="ARBA00004128"/>
    </source>
</evidence>
<dbReference type="PROSITE" id="PS00221">
    <property type="entry name" value="MIP"/>
    <property type="match status" value="1"/>
</dbReference>
<evidence type="ECO:0000256" key="7">
    <source>
        <dbReference type="ARBA" id="ARBA00023136"/>
    </source>
</evidence>
<dbReference type="PANTHER" id="PTHR45665:SF23">
    <property type="entry name" value="AQUAPORIN TIP3-2-RELATED"/>
    <property type="match status" value="1"/>
</dbReference>
<protein>
    <submittedName>
        <fullName evidence="11">Uncharacterized protein</fullName>
    </submittedName>
</protein>
<dbReference type="InterPro" id="IPR023271">
    <property type="entry name" value="Aquaporin-like"/>
</dbReference>
<comment type="similarity">
    <text evidence="8">Belongs to the MIP/aquaporin (TC 1.A.8) family. TIP (TC 1.A.8.10) subfamily.</text>
</comment>
<evidence type="ECO:0000256" key="6">
    <source>
        <dbReference type="ARBA" id="ARBA00022989"/>
    </source>
</evidence>